<dbReference type="AlphaFoldDB" id="A0A0X3TPT1"/>
<name>A0A0X3TPT1_9RHOB</name>
<dbReference type="CDD" id="cd09117">
    <property type="entry name" value="PLDc_Bfil_DEXD_like"/>
    <property type="match status" value="1"/>
</dbReference>
<dbReference type="Pfam" id="PF04851">
    <property type="entry name" value="ResIII"/>
    <property type="match status" value="1"/>
</dbReference>
<reference evidence="3" key="1">
    <citation type="submission" date="2015-12" db="EMBL/GenBank/DDBJ databases">
        <authorList>
            <person name="Zhang G."/>
            <person name="Stingl U."/>
        </authorList>
    </citation>
    <scope>NUCLEOTIDE SEQUENCE [LARGE SCALE GENOMIC DNA]</scope>
    <source>
        <strain evidence="3">ZGT108</strain>
    </source>
</reference>
<dbReference type="GO" id="GO:0005524">
    <property type="term" value="F:ATP binding"/>
    <property type="evidence" value="ECO:0007669"/>
    <property type="project" value="InterPro"/>
</dbReference>
<dbReference type="STRING" id="1685378.AVO44_15615"/>
<dbReference type="EMBL" id="LQBP01000008">
    <property type="protein sequence ID" value="KUJ77758.1"/>
    <property type="molecule type" value="Genomic_DNA"/>
</dbReference>
<comment type="caution">
    <text evidence="2">The sequence shown here is derived from an EMBL/GenBank/DDBJ whole genome shotgun (WGS) entry which is preliminary data.</text>
</comment>
<dbReference type="SUPFAM" id="SSF52540">
    <property type="entry name" value="P-loop containing nucleoside triphosphate hydrolases"/>
    <property type="match status" value="2"/>
</dbReference>
<dbReference type="Gene3D" id="3.30.870.10">
    <property type="entry name" value="Endonuclease Chain A"/>
    <property type="match status" value="1"/>
</dbReference>
<dbReference type="GO" id="GO:0003677">
    <property type="term" value="F:DNA binding"/>
    <property type="evidence" value="ECO:0007669"/>
    <property type="project" value="InterPro"/>
</dbReference>
<dbReference type="Proteomes" id="UP000053690">
    <property type="component" value="Unassembled WGS sequence"/>
</dbReference>
<sequence length="1122" mass="125618">MFSLPDWLRSKPKHLTEIDQKSARELDAEPVAKVGTNIDRPVINLYRPHITSGDCLIVTGYQDFLSSLSILMKELPELKDPENDSDIRIRISFGIDTANTKHFTNPKPVTEEMKLYWLERSGLQVEEDHDLLAVLAKHAIKTGKIDLRVFDPELAKRKLGISGDRRLHSKIVSSSKGAVAGSANFSYSGLYRNIEYADDLDAGTHELQVERTDAAEQAWDVSVDWNAQALEILERLIKSVTAEDAMARTISEQKGFEPWLTGARKEITSHTLFGYQQELTYEACSIVYDHGIAFVEAPTGSGKTEIGCHLAEALSETFSEVVPRSPVHGVARKNAAVIAPPKVIPSWRKYSTNSLQPVANSKLAKQHLRGAGDGEKSGLRLDQFGILIIDESHTVTPGFEQASQMASAIELAPPSWNVCLSATLLGNRDVDWLTHMQEKRASIFMTPTFIQAMGELFERETQVPKDIFNQDAQLAVLSEPDTTLTREARNELAQLVSPFLTRRQRKCIGEDEDPTNHSYPRLENHGRPKKLKVTKPQQTRLDEIVALCKELAPGGRVTAVEKSRFGHVSTQQSTQDQLYIRNLLNILRVSAAQAHWEMSHGAIGKSLRDFERGGKSKKKVSHRDQSDMFAALGIEAPEPTKKCDALNQKLGLSVLKELDEKRYEACLRIQNEKDRVVFLAERTDTLEIFAEALSRRGHHTNYVVGNQTKGEDCAVKAIFGDGPDSFKRIKQGKSVESYFRPGGKNEPKGSASVFLTYKMAEGINLQSSDTLVLLGLTSNLKELIQGLGRIDRIDSEFGVVNYHLVDVPVGQFASDEKIAQRIENYKTLAGEALVDAVLEESIEDAELILESVVEYLRSPRQLRDNNFHDVLERTKDTIPEERYKFIDKAKIQGTWGAELALLSAREKFTALHLKGLSKSNSFFPPRLLLLKDTAPGLILERDQLACVQTLETAYERTRSLGMEHAHMSLEGLSEALETISEQIGKLTEWDLRPARVESLMKACAEFMGRKGGIELSDQELFGHLSLPAVEMVCEAWSRELDPFWEQAKHEVRDSFAYEDLPKGYIALQVILEKLESDHQASAEIHEKMVRVIEEAEQVSRDHEPAIGQRISVVFFSDGTGEH</sequence>
<proteinExistence type="predicted"/>
<evidence type="ECO:0000259" key="1">
    <source>
        <dbReference type="Pfam" id="PF04851"/>
    </source>
</evidence>
<dbReference type="InterPro" id="IPR006935">
    <property type="entry name" value="Helicase/UvrB_N"/>
</dbReference>
<accession>A0A0X3TPT1</accession>
<feature type="domain" description="Helicase/UvrB N-terminal" evidence="1">
    <location>
        <begin position="271"/>
        <end position="423"/>
    </location>
</feature>
<dbReference type="RefSeq" id="WP_068338687.1">
    <property type="nucleotide sequence ID" value="NZ_LQBP01000008.1"/>
</dbReference>
<protein>
    <recommendedName>
        <fullName evidence="1">Helicase/UvrB N-terminal domain-containing protein</fullName>
    </recommendedName>
</protein>
<gene>
    <name evidence="2" type="ORF">AVO44_15615</name>
</gene>
<organism evidence="2 3">
    <name type="scientific">Ruegeria profundi</name>
    <dbReference type="NCBI Taxonomy" id="1685378"/>
    <lineage>
        <taxon>Bacteria</taxon>
        <taxon>Pseudomonadati</taxon>
        <taxon>Pseudomonadota</taxon>
        <taxon>Alphaproteobacteria</taxon>
        <taxon>Rhodobacterales</taxon>
        <taxon>Roseobacteraceae</taxon>
        <taxon>Ruegeria</taxon>
    </lineage>
</organism>
<evidence type="ECO:0000313" key="3">
    <source>
        <dbReference type="Proteomes" id="UP000053690"/>
    </source>
</evidence>
<dbReference type="Gene3D" id="3.40.50.300">
    <property type="entry name" value="P-loop containing nucleotide triphosphate hydrolases"/>
    <property type="match status" value="2"/>
</dbReference>
<keyword evidence="3" id="KW-1185">Reference proteome</keyword>
<dbReference type="InterPro" id="IPR027417">
    <property type="entry name" value="P-loop_NTPase"/>
</dbReference>
<dbReference type="GO" id="GO:0016787">
    <property type="term" value="F:hydrolase activity"/>
    <property type="evidence" value="ECO:0007669"/>
    <property type="project" value="InterPro"/>
</dbReference>
<dbReference type="OrthoDB" id="9814088at2"/>
<evidence type="ECO:0000313" key="2">
    <source>
        <dbReference type="EMBL" id="KUJ77758.1"/>
    </source>
</evidence>